<dbReference type="Proteomes" id="UP000729402">
    <property type="component" value="Unassembled WGS sequence"/>
</dbReference>
<proteinExistence type="predicted"/>
<gene>
    <name evidence="2" type="ORF">GUJ93_ZPchr0015g6765</name>
</gene>
<name>A0A8J5TM09_ZIZPA</name>
<reference evidence="2" key="1">
    <citation type="journal article" date="2021" name="bioRxiv">
        <title>Whole Genome Assembly and Annotation of Northern Wild Rice, Zizania palustris L., Supports a Whole Genome Duplication in the Zizania Genus.</title>
        <authorList>
            <person name="Haas M."/>
            <person name="Kono T."/>
            <person name="Macchietto M."/>
            <person name="Millas R."/>
            <person name="McGilp L."/>
            <person name="Shao M."/>
            <person name="Duquette J."/>
            <person name="Hirsch C.N."/>
            <person name="Kimball J."/>
        </authorList>
    </citation>
    <scope>NUCLEOTIDE SEQUENCE</scope>
    <source>
        <tissue evidence="2">Fresh leaf tissue</tissue>
    </source>
</reference>
<keyword evidence="3" id="KW-1185">Reference proteome</keyword>
<feature type="region of interest" description="Disordered" evidence="1">
    <location>
        <begin position="73"/>
        <end position="112"/>
    </location>
</feature>
<reference evidence="2" key="2">
    <citation type="submission" date="2021-02" db="EMBL/GenBank/DDBJ databases">
        <authorList>
            <person name="Kimball J.A."/>
            <person name="Haas M.W."/>
            <person name="Macchietto M."/>
            <person name="Kono T."/>
            <person name="Duquette J."/>
            <person name="Shao M."/>
        </authorList>
    </citation>
    <scope>NUCLEOTIDE SEQUENCE</scope>
    <source>
        <tissue evidence="2">Fresh leaf tissue</tissue>
    </source>
</reference>
<evidence type="ECO:0000313" key="3">
    <source>
        <dbReference type="Proteomes" id="UP000729402"/>
    </source>
</evidence>
<evidence type="ECO:0000313" key="2">
    <source>
        <dbReference type="EMBL" id="KAG8083556.1"/>
    </source>
</evidence>
<organism evidence="2 3">
    <name type="scientific">Zizania palustris</name>
    <name type="common">Northern wild rice</name>
    <dbReference type="NCBI Taxonomy" id="103762"/>
    <lineage>
        <taxon>Eukaryota</taxon>
        <taxon>Viridiplantae</taxon>
        <taxon>Streptophyta</taxon>
        <taxon>Embryophyta</taxon>
        <taxon>Tracheophyta</taxon>
        <taxon>Spermatophyta</taxon>
        <taxon>Magnoliopsida</taxon>
        <taxon>Liliopsida</taxon>
        <taxon>Poales</taxon>
        <taxon>Poaceae</taxon>
        <taxon>BOP clade</taxon>
        <taxon>Oryzoideae</taxon>
        <taxon>Oryzeae</taxon>
        <taxon>Zizaniinae</taxon>
        <taxon>Zizania</taxon>
    </lineage>
</organism>
<dbReference type="EMBL" id="JAAALK010000085">
    <property type="protein sequence ID" value="KAG8083556.1"/>
    <property type="molecule type" value="Genomic_DNA"/>
</dbReference>
<evidence type="ECO:0000256" key="1">
    <source>
        <dbReference type="SAM" id="MobiDB-lite"/>
    </source>
</evidence>
<comment type="caution">
    <text evidence="2">The sequence shown here is derived from an EMBL/GenBank/DDBJ whole genome shotgun (WGS) entry which is preliminary data.</text>
</comment>
<sequence length="112" mass="12386">MTSSSGSLTATAGSSHSYTASFMDSSVQVDFSKTKVCSKYFSEGGRKSLGHKPWRYLKFLQLWLPLPRPPIAGQGGSPMWAPRRLASSSSNNSGVARRTRQGRMKAEDWREK</sequence>
<accession>A0A8J5TM09</accession>
<protein>
    <submittedName>
        <fullName evidence="2">Uncharacterized protein</fullName>
    </submittedName>
</protein>
<dbReference type="AlphaFoldDB" id="A0A8J5TM09"/>